<accession>A0A7Z1S2Y1</accession>
<protein>
    <submittedName>
        <fullName evidence="1">Uncharacterized protein</fullName>
    </submittedName>
</protein>
<sequence length="183" mass="20309">MHKMQIGLVMACMTALGYMMGSDFSSMEQHTTFQGEGLSLFAVEVAKPFPVEPLKNFNIATDSPITNFRVPLDLDTDSKLSFISDYEVTIDNGSGLVGRVKIERGFISKSECISALGYLVDKFQEYYPEFQFEVGKSSYSKTVGDLRVGASCSVYESSPYVSLEYYLESNSVAGNVLKAFTRR</sequence>
<dbReference type="AlphaFoldDB" id="A0A7Z1S2Y1"/>
<reference evidence="1" key="1">
    <citation type="submission" date="2016-07" db="EMBL/GenBank/DDBJ databases">
        <authorList>
            <person name="Kauffman K."/>
            <person name="Arevalo P."/>
            <person name="Polz M.F."/>
        </authorList>
    </citation>
    <scope>NUCLEOTIDE SEQUENCE</scope>
    <source>
        <strain evidence="1">10N.222.46.E12</strain>
    </source>
</reference>
<dbReference type="RefSeq" id="WP_016785138.1">
    <property type="nucleotide sequence ID" value="NZ_CP170590.1"/>
</dbReference>
<gene>
    <name evidence="1" type="ORF">BCS90_18035</name>
</gene>
<comment type="caution">
    <text evidence="1">The sequence shown here is derived from an EMBL/GenBank/DDBJ whole genome shotgun (WGS) entry which is preliminary data.</text>
</comment>
<reference evidence="1" key="2">
    <citation type="journal article" date="2018" name="Nature">
        <title>A major lineage of non-tailed dsDNA viruses as unrecognized killers of marine bacteria.</title>
        <authorList>
            <person name="Kauffman K.M."/>
            <person name="Hussain F.A."/>
            <person name="Yang J."/>
            <person name="Arevalo P."/>
            <person name="Brown J.M."/>
            <person name="Chang W.K."/>
            <person name="VanInsberghe D."/>
            <person name="Elsherbini J."/>
            <person name="Sharma R.S."/>
            <person name="Cutler M.B."/>
            <person name="Kelly L."/>
            <person name="Polz M.F."/>
        </authorList>
    </citation>
    <scope>NUCLEOTIDE SEQUENCE</scope>
    <source>
        <strain evidence="1">10N.222.46.E12</strain>
    </source>
</reference>
<name>A0A7Z1S2Y1_9VIBR</name>
<dbReference type="EMBL" id="MDBS01000029">
    <property type="protein sequence ID" value="PMP28895.1"/>
    <property type="molecule type" value="Genomic_DNA"/>
</dbReference>
<evidence type="ECO:0000313" key="1">
    <source>
        <dbReference type="EMBL" id="PMP28895.1"/>
    </source>
</evidence>
<proteinExistence type="predicted"/>
<organism evidence="1">
    <name type="scientific">Vibrio cyclitrophicus</name>
    <dbReference type="NCBI Taxonomy" id="47951"/>
    <lineage>
        <taxon>Bacteria</taxon>
        <taxon>Pseudomonadati</taxon>
        <taxon>Pseudomonadota</taxon>
        <taxon>Gammaproteobacteria</taxon>
        <taxon>Vibrionales</taxon>
        <taxon>Vibrionaceae</taxon>
        <taxon>Vibrio</taxon>
    </lineage>
</organism>